<dbReference type="Gene3D" id="2.60.120.650">
    <property type="entry name" value="Cupin"/>
    <property type="match status" value="1"/>
</dbReference>
<organism evidence="2 3">
    <name type="scientific">Marasmiellus scandens</name>
    <dbReference type="NCBI Taxonomy" id="2682957"/>
    <lineage>
        <taxon>Eukaryota</taxon>
        <taxon>Fungi</taxon>
        <taxon>Dikarya</taxon>
        <taxon>Basidiomycota</taxon>
        <taxon>Agaricomycotina</taxon>
        <taxon>Agaricomycetes</taxon>
        <taxon>Agaricomycetidae</taxon>
        <taxon>Agaricales</taxon>
        <taxon>Marasmiineae</taxon>
        <taxon>Omphalotaceae</taxon>
        <taxon>Marasmiellus</taxon>
    </lineage>
</organism>
<reference evidence="2 3" key="1">
    <citation type="submission" date="2024-01" db="EMBL/GenBank/DDBJ databases">
        <title>A draft genome for the cacao thread blight pathogen Marasmiellus scandens.</title>
        <authorList>
            <person name="Baruah I.K."/>
            <person name="Leung J."/>
            <person name="Bukari Y."/>
            <person name="Amoako-Attah I."/>
            <person name="Meinhardt L.W."/>
            <person name="Bailey B.A."/>
            <person name="Cohen S.P."/>
        </authorList>
    </citation>
    <scope>NUCLEOTIDE SEQUENCE [LARGE SCALE GENOMIC DNA]</scope>
    <source>
        <strain evidence="2 3">GH-19</strain>
    </source>
</reference>
<dbReference type="EMBL" id="JBANRG010000033">
    <property type="protein sequence ID" value="KAK7450522.1"/>
    <property type="molecule type" value="Genomic_DNA"/>
</dbReference>
<sequence>MFTQWQLPAPAHLGDGPSQSEENRKRAMVAARTRKHRAKIIEKFGGYEVLKAMNKRHKQAYRERQRLMQAPGDQIELQSSESNAMIATPPFIAHPALIVNDDDTGITEREADLLSDVVGVEFPVDVTTIFWKGLGKRTVAPEVKIGNENYLKNDFENVSYLAGADEASSGNCNLTVLHDVSLEQLSKIQKQDIRRHLAQNQCLLIKGQRTREMIWDTERVCDQLKISPIMTVEAIGNLPKLYGQKQIVTPRLDAVKRESSLRASEETGLIKGEMSFMALETKRLIHPYNKELDQHVILTVQDMMENFHGYEQIRALLEIPVPQIESPVGSLSDEHIWAWSALNKFYPIKHQAVYADVHLQRMWALIHYGGFFTDVHLDADGLVTFAHFELGSKFWGLLRCKSATGKELRDDLVKKIVTLWDSDQCELENDVWNYQRQGDLKMIFGAPGDVFHRIMPPGQLHMVYTPQRSIAIGGHMLLYDCMHLTELARYIHARHGHTSNDDHSGMHRTLVRMMLALPFVVQDPNRVFYFRPLAAHCYMVMEPSEYDLEAQSSSKRKNAKRRRILERGGEAPTEVNDALKVCGIVLRILGFSSKDHLRHYMFNVHAEEAASAYSPGDEVNLRAYLPELLACVDTI</sequence>
<name>A0ABR1J8F3_9AGAR</name>
<evidence type="ECO:0000313" key="3">
    <source>
        <dbReference type="Proteomes" id="UP001498398"/>
    </source>
</evidence>
<dbReference type="Proteomes" id="UP001498398">
    <property type="component" value="Unassembled WGS sequence"/>
</dbReference>
<keyword evidence="3" id="KW-1185">Reference proteome</keyword>
<gene>
    <name evidence="2" type="ORF">VKT23_012831</name>
</gene>
<evidence type="ECO:0000256" key="1">
    <source>
        <dbReference type="SAM" id="MobiDB-lite"/>
    </source>
</evidence>
<comment type="caution">
    <text evidence="2">The sequence shown here is derived from an EMBL/GenBank/DDBJ whole genome shotgun (WGS) entry which is preliminary data.</text>
</comment>
<evidence type="ECO:0000313" key="2">
    <source>
        <dbReference type="EMBL" id="KAK7450522.1"/>
    </source>
</evidence>
<proteinExistence type="predicted"/>
<accession>A0ABR1J8F3</accession>
<feature type="region of interest" description="Disordered" evidence="1">
    <location>
        <begin position="1"/>
        <end position="26"/>
    </location>
</feature>
<protein>
    <submittedName>
        <fullName evidence="2">Uncharacterized protein</fullName>
    </submittedName>
</protein>